<comment type="caution">
    <text evidence="1">The sequence shown here is derived from an EMBL/GenBank/DDBJ whole genome shotgun (WGS) entry which is preliminary data.</text>
</comment>
<keyword evidence="2" id="KW-1185">Reference proteome</keyword>
<evidence type="ECO:0000313" key="1">
    <source>
        <dbReference type="EMBL" id="KAJ4147972.1"/>
    </source>
</evidence>
<organism evidence="1 2">
    <name type="scientific">Akanthomyces muscarius</name>
    <name type="common">Entomopathogenic fungus</name>
    <name type="synonym">Lecanicillium muscarium</name>
    <dbReference type="NCBI Taxonomy" id="2231603"/>
    <lineage>
        <taxon>Eukaryota</taxon>
        <taxon>Fungi</taxon>
        <taxon>Dikarya</taxon>
        <taxon>Ascomycota</taxon>
        <taxon>Pezizomycotina</taxon>
        <taxon>Sordariomycetes</taxon>
        <taxon>Hypocreomycetidae</taxon>
        <taxon>Hypocreales</taxon>
        <taxon>Cordycipitaceae</taxon>
        <taxon>Akanthomyces</taxon>
    </lineage>
</organism>
<name>A0A9W8Q747_AKAMU</name>
<dbReference type="RefSeq" id="XP_056050913.1">
    <property type="nucleotide sequence ID" value="XM_056193925.1"/>
</dbReference>
<dbReference type="Proteomes" id="UP001144673">
    <property type="component" value="Chromosome 3"/>
</dbReference>
<evidence type="ECO:0000313" key="2">
    <source>
        <dbReference type="Proteomes" id="UP001144673"/>
    </source>
</evidence>
<dbReference type="GeneID" id="80889622"/>
<dbReference type="AlphaFoldDB" id="A0A9W8Q747"/>
<dbReference type="KEGG" id="amus:LMH87_002463"/>
<dbReference type="EMBL" id="JAJHUN010000010">
    <property type="protein sequence ID" value="KAJ4147972.1"/>
    <property type="molecule type" value="Genomic_DNA"/>
</dbReference>
<protein>
    <submittedName>
        <fullName evidence="1">Uncharacterized protein</fullName>
    </submittedName>
</protein>
<proteinExistence type="predicted"/>
<accession>A0A9W8Q747</accession>
<gene>
    <name evidence="1" type="ORF">LMH87_002463</name>
</gene>
<reference evidence="1" key="1">
    <citation type="journal article" date="2023" name="Access Microbiol">
        <title>De-novo genome assembly for Akanthomyces muscarius, a biocontrol agent of insect agricultural pests.</title>
        <authorList>
            <person name="Erdos Z."/>
            <person name="Studholme D.J."/>
            <person name="Raymond B."/>
            <person name="Sharma M."/>
        </authorList>
    </citation>
    <scope>NUCLEOTIDE SEQUENCE</scope>
    <source>
        <strain evidence="1">Ve6</strain>
    </source>
</reference>
<sequence length="73" mass="8450">MRLKEQNSSEISLFLDDAARILQTHLQTIILAPLQLYSSLLIFTRQKSKVKAFFDESRDKANWICLGPQIQNN</sequence>